<comment type="caution">
    <text evidence="1">The sequence shown here is derived from an EMBL/GenBank/DDBJ whole genome shotgun (WGS) entry which is preliminary data.</text>
</comment>
<reference evidence="1" key="1">
    <citation type="journal article" date="2016" name="Nat. Genet.">
        <title>A high-quality carrot genome assembly provides new insights into carotenoid accumulation and asterid genome evolution.</title>
        <authorList>
            <person name="Iorizzo M."/>
            <person name="Ellison S."/>
            <person name="Senalik D."/>
            <person name="Zeng P."/>
            <person name="Satapoomin P."/>
            <person name="Huang J."/>
            <person name="Bowman M."/>
            <person name="Iovene M."/>
            <person name="Sanseverino W."/>
            <person name="Cavagnaro P."/>
            <person name="Yildiz M."/>
            <person name="Macko-Podgorni A."/>
            <person name="Moranska E."/>
            <person name="Grzebelus E."/>
            <person name="Grzebelus D."/>
            <person name="Ashrafi H."/>
            <person name="Zheng Z."/>
            <person name="Cheng S."/>
            <person name="Spooner D."/>
            <person name="Van Deynze A."/>
            <person name="Simon P."/>
        </authorList>
    </citation>
    <scope>NUCLEOTIDE SEQUENCE [LARGE SCALE GENOMIC DNA]</scope>
    <source>
        <tissue evidence="1">Leaf</tissue>
    </source>
</reference>
<dbReference type="PANTHER" id="PTHR48055:SF55">
    <property type="entry name" value="PROTEIN KINASE DOMAIN-CONTAINING PROTEIN"/>
    <property type="match status" value="1"/>
</dbReference>
<dbReference type="EMBL" id="LNRQ01000001">
    <property type="protein sequence ID" value="KZN08287.1"/>
    <property type="molecule type" value="Genomic_DNA"/>
</dbReference>
<dbReference type="InterPro" id="IPR051564">
    <property type="entry name" value="LRR_receptor-like_kinase"/>
</dbReference>
<dbReference type="GO" id="GO:0016020">
    <property type="term" value="C:membrane"/>
    <property type="evidence" value="ECO:0007669"/>
    <property type="project" value="TreeGrafter"/>
</dbReference>
<name>A0A166FX38_DAUCS</name>
<evidence type="ECO:0008006" key="2">
    <source>
        <dbReference type="Google" id="ProtNLM"/>
    </source>
</evidence>
<dbReference type="Gramene" id="KZN08287">
    <property type="protein sequence ID" value="KZN08287"/>
    <property type="gene ID" value="DCAR_000833"/>
</dbReference>
<dbReference type="STRING" id="79200.A0A166FX38"/>
<gene>
    <name evidence="1" type="ORF">DCAR_000833</name>
</gene>
<organism evidence="1">
    <name type="scientific">Daucus carota subsp. sativus</name>
    <name type="common">Carrot</name>
    <dbReference type="NCBI Taxonomy" id="79200"/>
    <lineage>
        <taxon>Eukaryota</taxon>
        <taxon>Viridiplantae</taxon>
        <taxon>Streptophyta</taxon>
        <taxon>Embryophyta</taxon>
        <taxon>Tracheophyta</taxon>
        <taxon>Spermatophyta</taxon>
        <taxon>Magnoliopsida</taxon>
        <taxon>eudicotyledons</taxon>
        <taxon>Gunneridae</taxon>
        <taxon>Pentapetalae</taxon>
        <taxon>asterids</taxon>
        <taxon>campanulids</taxon>
        <taxon>Apiales</taxon>
        <taxon>Apiaceae</taxon>
        <taxon>Apioideae</taxon>
        <taxon>Scandiceae</taxon>
        <taxon>Daucinae</taxon>
        <taxon>Daucus</taxon>
        <taxon>Daucus sect. Daucus</taxon>
    </lineage>
</organism>
<accession>A0A166FX38</accession>
<dbReference type="PANTHER" id="PTHR48055">
    <property type="entry name" value="LEUCINE-RICH REPEAT RECEPTOR PROTEIN KINASE EMS1"/>
    <property type="match status" value="1"/>
</dbReference>
<sequence>MKCGGRYLRREMCISYGIFLLEMFSGKRPTEWSILIDSGRNLYDYVRKALPQRVMDIADPRILLDQSYHWDTMEMSLTSIFEVGILCSEEMPKNRIDISVAVKQLLATRDKLVQHNQCDVGT</sequence>
<dbReference type="Gene3D" id="1.10.510.10">
    <property type="entry name" value="Transferase(Phosphotransferase) domain 1"/>
    <property type="match status" value="1"/>
</dbReference>
<protein>
    <recommendedName>
        <fullName evidence="2">Serine-threonine/tyrosine-protein kinase catalytic domain-containing protein</fullName>
    </recommendedName>
</protein>
<evidence type="ECO:0000313" key="1">
    <source>
        <dbReference type="EMBL" id="KZN08287.1"/>
    </source>
</evidence>
<proteinExistence type="predicted"/>
<dbReference type="AlphaFoldDB" id="A0A166FX38"/>